<organism evidence="1 2">
    <name type="scientific">Chryseobacterium oranimense</name>
    <dbReference type="NCBI Taxonomy" id="421058"/>
    <lineage>
        <taxon>Bacteria</taxon>
        <taxon>Pseudomonadati</taxon>
        <taxon>Bacteroidota</taxon>
        <taxon>Flavobacteriia</taxon>
        <taxon>Flavobacteriales</taxon>
        <taxon>Weeksellaceae</taxon>
        <taxon>Chryseobacterium group</taxon>
        <taxon>Chryseobacterium</taxon>
    </lineage>
</organism>
<sequence>MRVRGLRETLAKLNQFGEQGKNRIKQITAITGQEIATNAAQNISSYSDVDLNGTISQSINAVPDENGYKSVISVNQVPMGAYIEFGTGTFVEVSDEWKDLAWQFYVNGRGQLHPHPYLYPAFNQGRERYKADLDNALDNLVRQFNSR</sequence>
<name>A0A1M5V166_9FLAO</name>
<reference evidence="2" key="1">
    <citation type="submission" date="2016-11" db="EMBL/GenBank/DDBJ databases">
        <authorList>
            <person name="Varghese N."/>
            <person name="Submissions S."/>
        </authorList>
    </citation>
    <scope>NUCLEOTIDE SEQUENCE [LARGE SCALE GENOMIC DNA]</scope>
    <source>
        <strain evidence="2">DSM 19055</strain>
    </source>
</reference>
<dbReference type="Proteomes" id="UP000184047">
    <property type="component" value="Unassembled WGS sequence"/>
</dbReference>
<accession>A0A1M5V166</accession>
<keyword evidence="2" id="KW-1185">Reference proteome</keyword>
<dbReference type="RefSeq" id="WP_073065274.1">
    <property type="nucleotide sequence ID" value="NZ_FQWT01000005.1"/>
</dbReference>
<dbReference type="STRING" id="421058.SAMN05421866_3487"/>
<dbReference type="AlphaFoldDB" id="A0A1M5V166"/>
<proteinExistence type="predicted"/>
<protein>
    <recommendedName>
        <fullName evidence="3">Phage protein, HK97 gp10 family</fullName>
    </recommendedName>
</protein>
<evidence type="ECO:0000313" key="1">
    <source>
        <dbReference type="EMBL" id="SHH68838.1"/>
    </source>
</evidence>
<gene>
    <name evidence="1" type="ORF">SAMN05421866_3487</name>
</gene>
<evidence type="ECO:0008006" key="3">
    <source>
        <dbReference type="Google" id="ProtNLM"/>
    </source>
</evidence>
<dbReference type="OrthoDB" id="765031at2"/>
<dbReference type="EMBL" id="FQWT01000005">
    <property type="protein sequence ID" value="SHH68838.1"/>
    <property type="molecule type" value="Genomic_DNA"/>
</dbReference>
<evidence type="ECO:0000313" key="2">
    <source>
        <dbReference type="Proteomes" id="UP000184047"/>
    </source>
</evidence>